<evidence type="ECO:0000313" key="7">
    <source>
        <dbReference type="Proteomes" id="UP001432166"/>
    </source>
</evidence>
<comment type="cofactor">
    <cofactor evidence="1">
        <name>Mg(2+)</name>
        <dbReference type="ChEBI" id="CHEBI:18420"/>
    </cofactor>
</comment>
<dbReference type="PROSITE" id="PS00893">
    <property type="entry name" value="NUDIX_BOX"/>
    <property type="match status" value="1"/>
</dbReference>
<evidence type="ECO:0000256" key="2">
    <source>
        <dbReference type="ARBA" id="ARBA00005582"/>
    </source>
</evidence>
<evidence type="ECO:0000259" key="5">
    <source>
        <dbReference type="PROSITE" id="PS51462"/>
    </source>
</evidence>
<comment type="similarity">
    <text evidence="2 4">Belongs to the Nudix hydrolase family.</text>
</comment>
<accession>A0ABZ1JBJ1</accession>
<dbReference type="InterPro" id="IPR020084">
    <property type="entry name" value="NUDIX_hydrolase_CS"/>
</dbReference>
<evidence type="ECO:0000256" key="1">
    <source>
        <dbReference type="ARBA" id="ARBA00001946"/>
    </source>
</evidence>
<dbReference type="InterPro" id="IPR000086">
    <property type="entry name" value="NUDIX_hydrolase_dom"/>
</dbReference>
<reference evidence="6" key="1">
    <citation type="submission" date="2022-10" db="EMBL/GenBank/DDBJ databases">
        <title>The complete genomes of actinobacterial strains from the NBC collection.</title>
        <authorList>
            <person name="Joergensen T.S."/>
            <person name="Alvarez Arevalo M."/>
            <person name="Sterndorff E.B."/>
            <person name="Faurdal D."/>
            <person name="Vuksanovic O."/>
            <person name="Mourched A.-S."/>
            <person name="Charusanti P."/>
            <person name="Shaw S."/>
            <person name="Blin K."/>
            <person name="Weber T."/>
        </authorList>
    </citation>
    <scope>NUCLEOTIDE SEQUENCE</scope>
    <source>
        <strain evidence="6">NBC_00189</strain>
    </source>
</reference>
<name>A0ABZ1JBJ1_9ACTN</name>
<dbReference type="PRINTS" id="PR00502">
    <property type="entry name" value="NUDIXFAMILY"/>
</dbReference>
<evidence type="ECO:0000313" key="6">
    <source>
        <dbReference type="EMBL" id="WTP47160.1"/>
    </source>
</evidence>
<dbReference type="PROSITE" id="PS51462">
    <property type="entry name" value="NUDIX"/>
    <property type="match status" value="1"/>
</dbReference>
<keyword evidence="7" id="KW-1185">Reference proteome</keyword>
<proteinExistence type="inferred from homology"/>
<dbReference type="RefSeq" id="WP_189768118.1">
    <property type="nucleotide sequence ID" value="NZ_BMVY01000001.1"/>
</dbReference>
<evidence type="ECO:0000256" key="3">
    <source>
        <dbReference type="ARBA" id="ARBA00022801"/>
    </source>
</evidence>
<gene>
    <name evidence="6" type="ORF">OG288_01820</name>
</gene>
<dbReference type="CDD" id="cd02883">
    <property type="entry name" value="NUDIX_Hydrolase"/>
    <property type="match status" value="1"/>
</dbReference>
<organism evidence="6 7">
    <name type="scientific">Streptomyces tauricus</name>
    <dbReference type="NCBI Taxonomy" id="68274"/>
    <lineage>
        <taxon>Bacteria</taxon>
        <taxon>Bacillati</taxon>
        <taxon>Actinomycetota</taxon>
        <taxon>Actinomycetes</taxon>
        <taxon>Kitasatosporales</taxon>
        <taxon>Streptomycetaceae</taxon>
        <taxon>Streptomyces</taxon>
        <taxon>Streptomyces aurantiacus group</taxon>
    </lineage>
</organism>
<dbReference type="PANTHER" id="PTHR43046:SF14">
    <property type="entry name" value="MUTT_NUDIX FAMILY PROTEIN"/>
    <property type="match status" value="1"/>
</dbReference>
<dbReference type="Proteomes" id="UP001432166">
    <property type="component" value="Chromosome"/>
</dbReference>
<dbReference type="Gene3D" id="3.90.79.10">
    <property type="entry name" value="Nucleoside Triphosphate Pyrophosphohydrolase"/>
    <property type="match status" value="1"/>
</dbReference>
<sequence>MGGLIAGAVVARQGEVLLIRRARPVGSLVWSFPAGKVEPGESVTDAAAREALEETGVSVTPVVALGSRVHPVTGRRVVYVACRLLGGVARVASSREVTEAAWVPVGELGGYVPGGVYPPVRAYLDRALAR</sequence>
<dbReference type="InterPro" id="IPR015797">
    <property type="entry name" value="NUDIX_hydrolase-like_dom_sf"/>
</dbReference>
<dbReference type="InterPro" id="IPR020476">
    <property type="entry name" value="Nudix_hydrolase"/>
</dbReference>
<dbReference type="EMBL" id="CP108133">
    <property type="protein sequence ID" value="WTP47160.1"/>
    <property type="molecule type" value="Genomic_DNA"/>
</dbReference>
<keyword evidence="3 4" id="KW-0378">Hydrolase</keyword>
<dbReference type="PANTHER" id="PTHR43046">
    <property type="entry name" value="GDP-MANNOSE MANNOSYL HYDROLASE"/>
    <property type="match status" value="1"/>
</dbReference>
<feature type="domain" description="Nudix hydrolase" evidence="5">
    <location>
        <begin position="1"/>
        <end position="129"/>
    </location>
</feature>
<dbReference type="SUPFAM" id="SSF55811">
    <property type="entry name" value="Nudix"/>
    <property type="match status" value="1"/>
</dbReference>
<evidence type="ECO:0000256" key="4">
    <source>
        <dbReference type="RuleBase" id="RU003476"/>
    </source>
</evidence>
<protein>
    <submittedName>
        <fullName evidence="6">NUDIX hydrolase</fullName>
    </submittedName>
</protein>
<dbReference type="Pfam" id="PF00293">
    <property type="entry name" value="NUDIX"/>
    <property type="match status" value="1"/>
</dbReference>
<dbReference type="GO" id="GO:0016787">
    <property type="term" value="F:hydrolase activity"/>
    <property type="evidence" value="ECO:0007669"/>
    <property type="project" value="UniProtKB-KW"/>
</dbReference>